<feature type="transmembrane region" description="Helical" evidence="1">
    <location>
        <begin position="7"/>
        <end position="28"/>
    </location>
</feature>
<dbReference type="Proteomes" id="UP000219329">
    <property type="component" value="Unassembled WGS sequence"/>
</dbReference>
<evidence type="ECO:0000313" key="2">
    <source>
        <dbReference type="EMBL" id="PDH35151.1"/>
    </source>
</evidence>
<gene>
    <name evidence="2" type="ORF">CNF02_00025</name>
</gene>
<keyword evidence="1" id="KW-0472">Membrane</keyword>
<keyword evidence="1" id="KW-0812">Transmembrane</keyword>
<evidence type="ECO:0000256" key="1">
    <source>
        <dbReference type="SAM" id="Phobius"/>
    </source>
</evidence>
<dbReference type="EMBL" id="NTJZ01000001">
    <property type="protein sequence ID" value="PDH35151.1"/>
    <property type="molecule type" value="Genomic_DNA"/>
</dbReference>
<keyword evidence="1" id="KW-1133">Transmembrane helix</keyword>
<feature type="transmembrane region" description="Helical" evidence="1">
    <location>
        <begin position="84"/>
        <end position="105"/>
    </location>
</feature>
<reference evidence="2 3" key="1">
    <citation type="submission" date="2017-08" db="EMBL/GenBank/DDBJ databases">
        <title>Fine stratification of microbial communities through a metagenomic profile of the photic zone.</title>
        <authorList>
            <person name="Haro-Moreno J.M."/>
            <person name="Lopez-Perez M."/>
            <person name="De La Torre J."/>
            <person name="Picazo A."/>
            <person name="Camacho A."/>
            <person name="Rodriguez-Valera F."/>
        </authorList>
    </citation>
    <scope>NUCLEOTIDE SEQUENCE [LARGE SCALE GENOMIC DNA]</scope>
    <source>
        <strain evidence="2">MED-G28</strain>
    </source>
</reference>
<sequence length="109" mass="12038">MVAEANYWIIWLIYLAAGGVFFSLFWFLTAFKSAVWSSYSLRSVAAAMILTPWYANAQGESFAPALMVMTLDLITIGGEATSRAAIPLLLSVISAEVAATLFYFVQKRR</sequence>
<proteinExistence type="predicted"/>
<organism evidence="2 3">
    <name type="scientific">OM182 bacterium MED-G28</name>
    <dbReference type="NCBI Taxonomy" id="1986256"/>
    <lineage>
        <taxon>Bacteria</taxon>
        <taxon>Pseudomonadati</taxon>
        <taxon>Pseudomonadota</taxon>
        <taxon>Gammaproteobacteria</taxon>
        <taxon>OMG group</taxon>
        <taxon>OM182 clade</taxon>
    </lineage>
</organism>
<name>A0A2A5WFI3_9GAMM</name>
<dbReference type="AlphaFoldDB" id="A0A2A5WFI3"/>
<protein>
    <submittedName>
        <fullName evidence="2">Uncharacterized protein</fullName>
    </submittedName>
</protein>
<comment type="caution">
    <text evidence="2">The sequence shown here is derived from an EMBL/GenBank/DDBJ whole genome shotgun (WGS) entry which is preliminary data.</text>
</comment>
<evidence type="ECO:0000313" key="3">
    <source>
        <dbReference type="Proteomes" id="UP000219329"/>
    </source>
</evidence>
<accession>A0A2A5WFI3</accession>